<dbReference type="AlphaFoldDB" id="A0AAW0PPQ6"/>
<keyword evidence="6 10" id="KW-1133">Transmembrane helix</keyword>
<dbReference type="CDD" id="cd00063">
    <property type="entry name" value="FN3"/>
    <property type="match status" value="1"/>
</dbReference>
<dbReference type="GO" id="GO:0005886">
    <property type="term" value="C:plasma membrane"/>
    <property type="evidence" value="ECO:0007669"/>
    <property type="project" value="UniProtKB-ARBA"/>
</dbReference>
<dbReference type="SUPFAM" id="SSF49265">
    <property type="entry name" value="Fibronectin type III"/>
    <property type="match status" value="1"/>
</dbReference>
<evidence type="ECO:0000256" key="9">
    <source>
        <dbReference type="ARBA" id="ARBA00023180"/>
    </source>
</evidence>
<keyword evidence="13" id="KW-1185">Reference proteome</keyword>
<keyword evidence="3 10" id="KW-0812">Transmembrane</keyword>
<proteinExistence type="inferred from homology"/>
<evidence type="ECO:0000256" key="5">
    <source>
        <dbReference type="ARBA" id="ARBA00022737"/>
    </source>
</evidence>
<dbReference type="InterPro" id="IPR040817">
    <property type="entry name" value="LIFR_D2"/>
</dbReference>
<evidence type="ECO:0000259" key="11">
    <source>
        <dbReference type="PROSITE" id="PS50853"/>
    </source>
</evidence>
<comment type="similarity">
    <text evidence="2">Belongs to the type I cytokine receptor family. Type 2 subfamily.</text>
</comment>
<keyword evidence="7 10" id="KW-0472">Membrane</keyword>
<evidence type="ECO:0000256" key="7">
    <source>
        <dbReference type="ARBA" id="ARBA00023136"/>
    </source>
</evidence>
<evidence type="ECO:0000256" key="8">
    <source>
        <dbReference type="ARBA" id="ARBA00023170"/>
    </source>
</evidence>
<gene>
    <name evidence="12" type="ORF">WMY93_004418</name>
</gene>
<dbReference type="PANTHER" id="PTHR48423:SF1">
    <property type="entry name" value="INTERLEUKIN-27 RECEPTOR SUBUNIT ALPHA"/>
    <property type="match status" value="1"/>
</dbReference>
<accession>A0AAW0PPQ6</accession>
<dbReference type="PROSITE" id="PS50853">
    <property type="entry name" value="FN3"/>
    <property type="match status" value="2"/>
</dbReference>
<keyword evidence="8" id="KW-0675">Receptor</keyword>
<evidence type="ECO:0000313" key="12">
    <source>
        <dbReference type="EMBL" id="KAK7933522.1"/>
    </source>
</evidence>
<comment type="caution">
    <text evidence="12">The sequence shown here is derived from an EMBL/GenBank/DDBJ whole genome shotgun (WGS) entry which is preliminary data.</text>
</comment>
<sequence>MFMSFSCWAKDVIPVPQQVSLSPNSNTQQISVSWYGGEATTFDLLILRTEFNVTVFYETLTVVADEASGRHEFNWTSAEPLECTSLSVKVRSRRNDRPTSESMLVYPQDKIVPAGSNITFCCIIGEGKSFGSFHFISETLNVTRLSRRAYAATVYNPKASPTYGYNAYCRGLAQSEISGAVLFVGYPPLLTDFICETQDLISAVCHWTEARNTHLFAKRLKTRYSINGRNCLCNPLGEYSLTDTADVRTRVVPLPPEELNTVASARNTTVRWQWRHSQYSCSLLFVKWSSHPAMKNKGELTRLRTFSGVGLRSVVLLDLYPYEEYSVKVRCGAQQNFWRWGNWSKTISFRTDCDTPSTPDVWMWMNSDGTGEILWKPFEPRKSNGPIVSYEVTLWSPDDNTRHTQIVPPDTFTMPVNLSGITVNNNSKVIASVVAKNPAGLSPPASINLPLHVTNLETITKVDFREGAFPLSWESDANSSCGYVVEWHEASCLRDCPVEWIQVGEENTNVSVKSDAFEPGVRYYFSLYSCSSEAPKLLKRWQGYTRELTPSSTIQLSTKQQDSDILITWSEIPTSHQRGFLLGYNVYLNNGSQLIPLASLSSQENREDTGGTASITLEPYADWLILEILATLGVTSLALIVVTFICYKKRKWVKGAFYPDIPEPKLPSDWSTPQSTLDVKPLPHSMVHIVEKPEWDSSKDVLVVIPEEDENDEGQGIRDEPVDTDESTSLRYYNQVVDERPIRPVTQTLPIPLRHHWIPDAQM</sequence>
<evidence type="ECO:0000313" key="13">
    <source>
        <dbReference type="Proteomes" id="UP001460270"/>
    </source>
</evidence>
<keyword evidence="9" id="KW-0325">Glycoprotein</keyword>
<reference evidence="13" key="1">
    <citation type="submission" date="2024-04" db="EMBL/GenBank/DDBJ databases">
        <title>Salinicola lusitanus LLJ914,a marine bacterium isolated from the Okinawa Trough.</title>
        <authorList>
            <person name="Li J."/>
        </authorList>
    </citation>
    <scope>NUCLEOTIDE SEQUENCE [LARGE SCALE GENOMIC DNA]</scope>
</reference>
<dbReference type="InterPro" id="IPR003961">
    <property type="entry name" value="FN3_dom"/>
</dbReference>
<protein>
    <recommendedName>
        <fullName evidence="11">Fibronectin type-III domain-containing protein</fullName>
    </recommendedName>
</protein>
<keyword evidence="5" id="KW-0677">Repeat</keyword>
<name>A0AAW0PPQ6_9GOBI</name>
<dbReference type="PANTHER" id="PTHR48423">
    <property type="entry name" value="INTERLEUKIN-27 RECEPTOR SUBUNIT ALPHA"/>
    <property type="match status" value="1"/>
</dbReference>
<keyword evidence="4" id="KW-0732">Signal</keyword>
<comment type="subcellular location">
    <subcellularLocation>
        <location evidence="1">Membrane</location>
        <topology evidence="1">Single-pass type I membrane protein</topology>
    </subcellularLocation>
</comment>
<evidence type="ECO:0000256" key="4">
    <source>
        <dbReference type="ARBA" id="ARBA00022729"/>
    </source>
</evidence>
<feature type="domain" description="Fibronectin type-III" evidence="11">
    <location>
        <begin position="255"/>
        <end position="354"/>
    </location>
</feature>
<dbReference type="Proteomes" id="UP001460270">
    <property type="component" value="Unassembled WGS sequence"/>
</dbReference>
<dbReference type="InterPro" id="IPR052672">
    <property type="entry name" value="Type1_Cytokine_Rcpt_Type2"/>
</dbReference>
<dbReference type="InterPro" id="IPR036116">
    <property type="entry name" value="FN3_sf"/>
</dbReference>
<dbReference type="EMBL" id="JBBPFD010000003">
    <property type="protein sequence ID" value="KAK7933522.1"/>
    <property type="molecule type" value="Genomic_DNA"/>
</dbReference>
<dbReference type="Pfam" id="PF21177">
    <property type="entry name" value="LIF-R_Ig-like"/>
    <property type="match status" value="1"/>
</dbReference>
<dbReference type="InterPro" id="IPR048497">
    <property type="entry name" value="LIF-R-like_Ig-like"/>
</dbReference>
<feature type="transmembrane region" description="Helical" evidence="10">
    <location>
        <begin position="623"/>
        <end position="647"/>
    </location>
</feature>
<dbReference type="InterPro" id="IPR013783">
    <property type="entry name" value="Ig-like_fold"/>
</dbReference>
<dbReference type="Pfam" id="PF17971">
    <property type="entry name" value="LIFR_D2"/>
    <property type="match status" value="1"/>
</dbReference>
<evidence type="ECO:0000256" key="10">
    <source>
        <dbReference type="SAM" id="Phobius"/>
    </source>
</evidence>
<evidence type="ECO:0000256" key="3">
    <source>
        <dbReference type="ARBA" id="ARBA00022692"/>
    </source>
</evidence>
<dbReference type="Gene3D" id="2.60.40.10">
    <property type="entry name" value="Immunoglobulins"/>
    <property type="match status" value="5"/>
</dbReference>
<evidence type="ECO:0000256" key="1">
    <source>
        <dbReference type="ARBA" id="ARBA00004479"/>
    </source>
</evidence>
<organism evidence="12 13">
    <name type="scientific">Mugilogobius chulae</name>
    <name type="common">yellowstripe goby</name>
    <dbReference type="NCBI Taxonomy" id="88201"/>
    <lineage>
        <taxon>Eukaryota</taxon>
        <taxon>Metazoa</taxon>
        <taxon>Chordata</taxon>
        <taxon>Craniata</taxon>
        <taxon>Vertebrata</taxon>
        <taxon>Euteleostomi</taxon>
        <taxon>Actinopterygii</taxon>
        <taxon>Neopterygii</taxon>
        <taxon>Teleostei</taxon>
        <taxon>Neoteleostei</taxon>
        <taxon>Acanthomorphata</taxon>
        <taxon>Gobiaria</taxon>
        <taxon>Gobiiformes</taxon>
        <taxon>Gobioidei</taxon>
        <taxon>Gobiidae</taxon>
        <taxon>Gobionellinae</taxon>
        <taxon>Mugilogobius</taxon>
    </lineage>
</organism>
<feature type="domain" description="Fibronectin type-III" evidence="11">
    <location>
        <begin position="355"/>
        <end position="457"/>
    </location>
</feature>
<evidence type="ECO:0000256" key="6">
    <source>
        <dbReference type="ARBA" id="ARBA00022989"/>
    </source>
</evidence>
<evidence type="ECO:0000256" key="2">
    <source>
        <dbReference type="ARBA" id="ARBA00008921"/>
    </source>
</evidence>